<dbReference type="InterPro" id="IPR052523">
    <property type="entry name" value="Trichothecene_AcTrans"/>
</dbReference>
<dbReference type="PANTHER" id="PTHR42791:SF1">
    <property type="entry name" value="N-ACETYLTRANSFERASE DOMAIN-CONTAINING PROTEIN"/>
    <property type="match status" value="1"/>
</dbReference>
<name>A0A7S3QIN2_9STRA</name>
<dbReference type="Gene3D" id="3.40.630.30">
    <property type="match status" value="1"/>
</dbReference>
<dbReference type="EMBL" id="HBIO01030619">
    <property type="protein sequence ID" value="CAE0478607.1"/>
    <property type="molecule type" value="Transcribed_RNA"/>
</dbReference>
<dbReference type="InterPro" id="IPR016181">
    <property type="entry name" value="Acyl_CoA_acyltransferase"/>
</dbReference>
<feature type="domain" description="N-acetyltransferase" evidence="1">
    <location>
        <begin position="33"/>
        <end position="185"/>
    </location>
</feature>
<dbReference type="CDD" id="cd04301">
    <property type="entry name" value="NAT_SF"/>
    <property type="match status" value="1"/>
</dbReference>
<accession>A0A7S3QIN2</accession>
<evidence type="ECO:0000259" key="1">
    <source>
        <dbReference type="PROSITE" id="PS51186"/>
    </source>
</evidence>
<dbReference type="AlphaFoldDB" id="A0A7S3QIN2"/>
<dbReference type="Pfam" id="PF13508">
    <property type="entry name" value="Acetyltransf_7"/>
    <property type="match status" value="1"/>
</dbReference>
<dbReference type="PROSITE" id="PS51186">
    <property type="entry name" value="GNAT"/>
    <property type="match status" value="1"/>
</dbReference>
<protein>
    <recommendedName>
        <fullName evidence="1">N-acetyltransferase domain-containing protein</fullName>
    </recommendedName>
</protein>
<gene>
    <name evidence="2" type="ORF">CDEB00056_LOCUS23460</name>
</gene>
<dbReference type="GO" id="GO:0016747">
    <property type="term" value="F:acyltransferase activity, transferring groups other than amino-acyl groups"/>
    <property type="evidence" value="ECO:0007669"/>
    <property type="project" value="InterPro"/>
</dbReference>
<dbReference type="PANTHER" id="PTHR42791">
    <property type="entry name" value="GNAT FAMILY ACETYLTRANSFERASE"/>
    <property type="match status" value="1"/>
</dbReference>
<organism evidence="2">
    <name type="scientific">Chaetoceros debilis</name>
    <dbReference type="NCBI Taxonomy" id="122233"/>
    <lineage>
        <taxon>Eukaryota</taxon>
        <taxon>Sar</taxon>
        <taxon>Stramenopiles</taxon>
        <taxon>Ochrophyta</taxon>
        <taxon>Bacillariophyta</taxon>
        <taxon>Coscinodiscophyceae</taxon>
        <taxon>Chaetocerotophycidae</taxon>
        <taxon>Chaetocerotales</taxon>
        <taxon>Chaetocerotaceae</taxon>
        <taxon>Chaetoceros</taxon>
    </lineage>
</organism>
<dbReference type="SUPFAM" id="SSF55729">
    <property type="entry name" value="Acyl-CoA N-acyltransferases (Nat)"/>
    <property type="match status" value="1"/>
</dbReference>
<sequence>MFPGGIEERVDFLEWLFERNFYMLHGYQDDYDGLMRCTYDDEAKELVSFLVLADSSMPRPGLCALLQVGIFAGVFKCGWGGVMQRMVATKDWFDARYKEVIGNTYMLLLERMTVLPSYQGQGVGSRALGKALKDADAAGLPCILSTQLARNVTFYKRAGFHVVDESVAPEELGGYQNWIMKREPTVK</sequence>
<evidence type="ECO:0000313" key="2">
    <source>
        <dbReference type="EMBL" id="CAE0478607.1"/>
    </source>
</evidence>
<reference evidence="2" key="1">
    <citation type="submission" date="2021-01" db="EMBL/GenBank/DDBJ databases">
        <authorList>
            <person name="Corre E."/>
            <person name="Pelletier E."/>
            <person name="Niang G."/>
            <person name="Scheremetjew M."/>
            <person name="Finn R."/>
            <person name="Kale V."/>
            <person name="Holt S."/>
            <person name="Cochrane G."/>
            <person name="Meng A."/>
            <person name="Brown T."/>
            <person name="Cohen L."/>
        </authorList>
    </citation>
    <scope>NUCLEOTIDE SEQUENCE</scope>
    <source>
        <strain evidence="2">MM31A-1</strain>
    </source>
</reference>
<dbReference type="InterPro" id="IPR000182">
    <property type="entry name" value="GNAT_dom"/>
</dbReference>
<proteinExistence type="predicted"/>